<feature type="transmembrane region" description="Helical" evidence="7">
    <location>
        <begin position="339"/>
        <end position="360"/>
    </location>
</feature>
<dbReference type="PANTHER" id="PTHR12560:SF0">
    <property type="entry name" value="LD18904P"/>
    <property type="match status" value="1"/>
</dbReference>
<dbReference type="OrthoDB" id="537032at2759"/>
<dbReference type="EMBL" id="JAGPYM010000046">
    <property type="protein sequence ID" value="KAH6873470.1"/>
    <property type="molecule type" value="Genomic_DNA"/>
</dbReference>
<evidence type="ECO:0000313" key="9">
    <source>
        <dbReference type="EMBL" id="KAH6873470.1"/>
    </source>
</evidence>
<feature type="transmembrane region" description="Helical" evidence="7">
    <location>
        <begin position="46"/>
        <end position="63"/>
    </location>
</feature>
<feature type="domain" description="TLC" evidence="8">
    <location>
        <begin position="131"/>
        <end position="368"/>
    </location>
</feature>
<evidence type="ECO:0000256" key="1">
    <source>
        <dbReference type="ARBA" id="ARBA00004141"/>
    </source>
</evidence>
<evidence type="ECO:0000259" key="8">
    <source>
        <dbReference type="PROSITE" id="PS50922"/>
    </source>
</evidence>
<feature type="transmembrane region" description="Helical" evidence="7">
    <location>
        <begin position="137"/>
        <end position="155"/>
    </location>
</feature>
<dbReference type="SMART" id="SM00724">
    <property type="entry name" value="TLC"/>
    <property type="match status" value="1"/>
</dbReference>
<comment type="subcellular location">
    <subcellularLocation>
        <location evidence="1">Membrane</location>
        <topology evidence="1">Multi-pass membrane protein</topology>
    </subcellularLocation>
</comment>
<comment type="caution">
    <text evidence="9">The sequence shown here is derived from an EMBL/GenBank/DDBJ whole genome shotgun (WGS) entry which is preliminary data.</text>
</comment>
<dbReference type="GO" id="GO:0046513">
    <property type="term" value="P:ceramide biosynthetic process"/>
    <property type="evidence" value="ECO:0007669"/>
    <property type="project" value="InterPro"/>
</dbReference>
<dbReference type="PROSITE" id="PS50922">
    <property type="entry name" value="TLC"/>
    <property type="match status" value="1"/>
</dbReference>
<evidence type="ECO:0000256" key="6">
    <source>
        <dbReference type="PROSITE-ProRule" id="PRU00205"/>
    </source>
</evidence>
<organism evidence="9 10">
    <name type="scientific">Thelonectria olida</name>
    <dbReference type="NCBI Taxonomy" id="1576542"/>
    <lineage>
        <taxon>Eukaryota</taxon>
        <taxon>Fungi</taxon>
        <taxon>Dikarya</taxon>
        <taxon>Ascomycota</taxon>
        <taxon>Pezizomycotina</taxon>
        <taxon>Sordariomycetes</taxon>
        <taxon>Hypocreomycetidae</taxon>
        <taxon>Hypocreales</taxon>
        <taxon>Nectriaceae</taxon>
        <taxon>Thelonectria</taxon>
    </lineage>
</organism>
<evidence type="ECO:0000256" key="4">
    <source>
        <dbReference type="ARBA" id="ARBA00022989"/>
    </source>
</evidence>
<dbReference type="AlphaFoldDB" id="A0A9P8VSI1"/>
<keyword evidence="10" id="KW-1185">Reference proteome</keyword>
<keyword evidence="3 6" id="KW-0812">Transmembrane</keyword>
<comment type="similarity">
    <text evidence="2">Belongs to the sphingosine N-acyltransferase family.</text>
</comment>
<evidence type="ECO:0000256" key="3">
    <source>
        <dbReference type="ARBA" id="ARBA00022692"/>
    </source>
</evidence>
<dbReference type="PANTHER" id="PTHR12560">
    <property type="entry name" value="LONGEVITY ASSURANCE FACTOR 1 LAG1"/>
    <property type="match status" value="1"/>
</dbReference>
<reference evidence="9 10" key="1">
    <citation type="journal article" date="2021" name="Nat. Commun.">
        <title>Genetic determinants of endophytism in the Arabidopsis root mycobiome.</title>
        <authorList>
            <person name="Mesny F."/>
            <person name="Miyauchi S."/>
            <person name="Thiergart T."/>
            <person name="Pickel B."/>
            <person name="Atanasova L."/>
            <person name="Karlsson M."/>
            <person name="Huettel B."/>
            <person name="Barry K.W."/>
            <person name="Haridas S."/>
            <person name="Chen C."/>
            <person name="Bauer D."/>
            <person name="Andreopoulos W."/>
            <person name="Pangilinan J."/>
            <person name="LaButti K."/>
            <person name="Riley R."/>
            <person name="Lipzen A."/>
            <person name="Clum A."/>
            <person name="Drula E."/>
            <person name="Henrissat B."/>
            <person name="Kohler A."/>
            <person name="Grigoriev I.V."/>
            <person name="Martin F.M."/>
            <person name="Hacquard S."/>
        </authorList>
    </citation>
    <scope>NUCLEOTIDE SEQUENCE [LARGE SCALE GENOMIC DNA]</scope>
    <source>
        <strain evidence="9 10">MPI-CAGE-CH-0241</strain>
    </source>
</reference>
<dbReference type="InterPro" id="IPR006634">
    <property type="entry name" value="TLC-dom"/>
</dbReference>
<dbReference type="InterPro" id="IPR016439">
    <property type="entry name" value="Lag1/Lac1-like"/>
</dbReference>
<dbReference type="Proteomes" id="UP000777438">
    <property type="component" value="Unassembled WGS sequence"/>
</dbReference>
<keyword evidence="5 6" id="KW-0472">Membrane</keyword>
<feature type="transmembrane region" description="Helical" evidence="7">
    <location>
        <begin position="264"/>
        <end position="288"/>
    </location>
</feature>
<dbReference type="PIRSF" id="PIRSF005225">
    <property type="entry name" value="LAG1_LAC1"/>
    <property type="match status" value="1"/>
</dbReference>
<name>A0A9P8VSI1_9HYPO</name>
<evidence type="ECO:0000313" key="10">
    <source>
        <dbReference type="Proteomes" id="UP000777438"/>
    </source>
</evidence>
<feature type="transmembrane region" description="Helical" evidence="7">
    <location>
        <begin position="93"/>
        <end position="116"/>
    </location>
</feature>
<accession>A0A9P8VSI1</accession>
<evidence type="ECO:0000256" key="7">
    <source>
        <dbReference type="SAM" id="Phobius"/>
    </source>
</evidence>
<dbReference type="Pfam" id="PF03798">
    <property type="entry name" value="TRAM_LAG1_CLN8"/>
    <property type="match status" value="1"/>
</dbReference>
<protein>
    <submittedName>
        <fullName evidence="9">TLC domain-containing protein</fullName>
    </submittedName>
</protein>
<dbReference type="GO" id="GO:0016020">
    <property type="term" value="C:membrane"/>
    <property type="evidence" value="ECO:0007669"/>
    <property type="project" value="UniProtKB-SubCell"/>
</dbReference>
<proteinExistence type="inferred from homology"/>
<sequence>MGDSTRNMNRPRYTHMPEINVGLGPRFKHEEGNWKHLAHWFVKNQIGLSFNLTTLLLLAHSFLPKARTHTAKFFRLSYHNHQSIKYAIGFDDAYFVLFYVILFTGLRAATMEYLLLPLAKLQGITKRKTMTRFSEQGWLLGYYSVFWTMGMYIYYHSPYFMSLEGLWTDWPNREVDGLMKYYVLVQWAFWLQQIIVIHIEERRKDYRYTLTHHFLTTALIASCYSYHHTSVGNFILIIFDIADLFLPAAKCLKYSGFRRGCDIMFGLFTISWIVARHILYLAVCWSIYADTPKILPVGCFKGANNNLVGPVDAPPGLTYLIDPFINSSGLVCYDETIKWAFLMPLLLLQALTIIWFIMILRVLVTIIKGGAPEDTRSDSEASKDD</sequence>
<keyword evidence="4 7" id="KW-1133">Transmembrane helix</keyword>
<feature type="transmembrane region" description="Helical" evidence="7">
    <location>
        <begin position="181"/>
        <end position="199"/>
    </location>
</feature>
<evidence type="ECO:0000256" key="2">
    <source>
        <dbReference type="ARBA" id="ARBA00009808"/>
    </source>
</evidence>
<evidence type="ECO:0000256" key="5">
    <source>
        <dbReference type="ARBA" id="ARBA00023136"/>
    </source>
</evidence>
<gene>
    <name evidence="9" type="ORF">B0T10DRAFT_522568</name>
</gene>
<dbReference type="GO" id="GO:0050291">
    <property type="term" value="F:sphingosine N-acyltransferase activity"/>
    <property type="evidence" value="ECO:0007669"/>
    <property type="project" value="InterPro"/>
</dbReference>